<dbReference type="SUPFAM" id="SSF52091">
    <property type="entry name" value="SpoIIaa-like"/>
    <property type="match status" value="1"/>
</dbReference>
<protein>
    <submittedName>
        <fullName evidence="2">STAS domain-containing protein</fullName>
    </submittedName>
</protein>
<dbReference type="Pfam" id="PF13466">
    <property type="entry name" value="STAS_2"/>
    <property type="match status" value="1"/>
</dbReference>
<dbReference type="AlphaFoldDB" id="A0A3N0UZE1"/>
<accession>A0A3N0UZE1</accession>
<feature type="domain" description="MlaB-like STAS" evidence="1">
    <location>
        <begin position="8"/>
        <end position="72"/>
    </location>
</feature>
<name>A0A3N0UZE1_9PROT</name>
<evidence type="ECO:0000259" key="1">
    <source>
        <dbReference type="Pfam" id="PF13466"/>
    </source>
</evidence>
<evidence type="ECO:0000313" key="3">
    <source>
        <dbReference type="Proteomes" id="UP000275137"/>
    </source>
</evidence>
<proteinExistence type="predicted"/>
<sequence>MTMTNTQSLLSEWTALSVDVPSAVDLAGVTDVDTSTISLMFEWLRQSRARDCQLHFLNLPHNLTSLATLYGVLDLIPTGPAVAGH</sequence>
<gene>
    <name evidence="2" type="ORF">ED236_09115</name>
</gene>
<keyword evidence="3" id="KW-1185">Reference proteome</keyword>
<dbReference type="EMBL" id="RJVP01000004">
    <property type="protein sequence ID" value="ROH85936.1"/>
    <property type="molecule type" value="Genomic_DNA"/>
</dbReference>
<evidence type="ECO:0000313" key="2">
    <source>
        <dbReference type="EMBL" id="ROH85936.1"/>
    </source>
</evidence>
<reference evidence="2 3" key="1">
    <citation type="submission" date="2018-10" db="EMBL/GenBank/DDBJ databases">
        <authorList>
            <person name="Chen W.-M."/>
        </authorList>
    </citation>
    <scope>NUCLEOTIDE SEQUENCE [LARGE SCALE GENOMIC DNA]</scope>
    <source>
        <strain evidence="2 3">H-5</strain>
    </source>
</reference>
<comment type="caution">
    <text evidence="2">The sequence shown here is derived from an EMBL/GenBank/DDBJ whole genome shotgun (WGS) entry which is preliminary data.</text>
</comment>
<dbReference type="Gene3D" id="3.30.750.24">
    <property type="entry name" value="STAS domain"/>
    <property type="match status" value="1"/>
</dbReference>
<organism evidence="2 3">
    <name type="scientific">Pseudomethylobacillus aquaticus</name>
    <dbReference type="NCBI Taxonomy" id="2676064"/>
    <lineage>
        <taxon>Bacteria</taxon>
        <taxon>Pseudomonadati</taxon>
        <taxon>Pseudomonadota</taxon>
        <taxon>Betaproteobacteria</taxon>
        <taxon>Nitrosomonadales</taxon>
        <taxon>Methylophilaceae</taxon>
        <taxon>Pseudomethylobacillus</taxon>
    </lineage>
</organism>
<dbReference type="InterPro" id="IPR058548">
    <property type="entry name" value="MlaB-like_STAS"/>
</dbReference>
<dbReference type="InterPro" id="IPR036513">
    <property type="entry name" value="STAS_dom_sf"/>
</dbReference>
<dbReference type="Proteomes" id="UP000275137">
    <property type="component" value="Unassembled WGS sequence"/>
</dbReference>